<proteinExistence type="predicted"/>
<name>A0A7I4YPT2_HAECO</name>
<keyword evidence="2" id="KW-1185">Reference proteome</keyword>
<dbReference type="OrthoDB" id="5823310at2759"/>
<evidence type="ECO:0000256" key="1">
    <source>
        <dbReference type="SAM" id="Coils"/>
    </source>
</evidence>
<accession>A0A7I4YPT2</accession>
<dbReference type="OMA" id="THMEIIN"/>
<dbReference type="Proteomes" id="UP000025227">
    <property type="component" value="Unplaced"/>
</dbReference>
<evidence type="ECO:0000313" key="2">
    <source>
        <dbReference type="Proteomes" id="UP000025227"/>
    </source>
</evidence>
<protein>
    <submittedName>
        <fullName evidence="3">TMF_TATA_bd domain-containing protein</fullName>
    </submittedName>
</protein>
<feature type="coiled-coil region" evidence="1">
    <location>
        <begin position="169"/>
        <end position="217"/>
    </location>
</feature>
<dbReference type="AlphaFoldDB" id="A0A7I4YPT2"/>
<keyword evidence="1" id="KW-0175">Coiled coil</keyword>
<organism evidence="2 3">
    <name type="scientific">Haemonchus contortus</name>
    <name type="common">Barber pole worm</name>
    <dbReference type="NCBI Taxonomy" id="6289"/>
    <lineage>
        <taxon>Eukaryota</taxon>
        <taxon>Metazoa</taxon>
        <taxon>Ecdysozoa</taxon>
        <taxon>Nematoda</taxon>
        <taxon>Chromadorea</taxon>
        <taxon>Rhabditida</taxon>
        <taxon>Rhabditina</taxon>
        <taxon>Rhabditomorpha</taxon>
        <taxon>Strongyloidea</taxon>
        <taxon>Trichostrongylidae</taxon>
        <taxon>Haemonchus</taxon>
    </lineage>
</organism>
<reference evidence="3" key="1">
    <citation type="submission" date="2020-12" db="UniProtKB">
        <authorList>
            <consortium name="WormBaseParasite"/>
        </authorList>
    </citation>
    <scope>IDENTIFICATION</scope>
    <source>
        <strain evidence="3">MHco3</strain>
    </source>
</reference>
<dbReference type="WBParaSite" id="HCON_00129060-00001">
    <property type="protein sequence ID" value="HCON_00129060-00001"/>
    <property type="gene ID" value="HCON_00129060"/>
</dbReference>
<evidence type="ECO:0000313" key="3">
    <source>
        <dbReference type="WBParaSite" id="HCON_00129060-00001"/>
    </source>
</evidence>
<sequence>MSMSAGGEETLTSHNYQDDSLCTDEFEIISCDTLSHGAPEARDDTLSQWNTKHSINVESTIPMNNLTHILCSTHSEIPSLTSGSSFKSVPESLAAEANKPSGGQVNPVDNRGETAILVGTVGSVKSSVADSTLVDAPCMESYSTLDSVIRSQSETREMLEKAIMSLDSMNKERSEFASKFETINNLEQEISSLKTRVAELEQENQVLKQQNMKAEQVSVCEQKSKESETDDDKLASLKEKLSMMEKQLYDRGLEVDSRTKALQDATAEIEAAHRKIADLTESNKTTSSSCKELSNKLDETFALLVAERERVSIAEDEIRSLRAAGGEGFSFPMTNEQMVAREMREKAVYAQKLERELEETRKRLDELTKCVVGKEDELRTHMEIINVLKEEDGEGRREIAERDRRIKELEEMVEGMFLDRAEKSETRK</sequence>
<feature type="coiled-coil region" evidence="1">
    <location>
        <begin position="262"/>
        <end position="377"/>
    </location>
</feature>
<dbReference type="Gene3D" id="1.10.287.1490">
    <property type="match status" value="1"/>
</dbReference>